<feature type="domain" description="PINIT" evidence="12">
    <location>
        <begin position="97"/>
        <end position="247"/>
    </location>
</feature>
<dbReference type="PANTHER" id="PTHR10782:SF4">
    <property type="entry name" value="TONALLI, ISOFORM E"/>
    <property type="match status" value="1"/>
</dbReference>
<keyword evidence="13" id="KW-0436">Ligase</keyword>
<feature type="domain" description="SAP" evidence="10">
    <location>
        <begin position="16"/>
        <end position="50"/>
    </location>
</feature>
<evidence type="ECO:0000259" key="10">
    <source>
        <dbReference type="PROSITE" id="PS50800"/>
    </source>
</evidence>
<keyword evidence="14" id="KW-1185">Reference proteome</keyword>
<dbReference type="InterPro" id="IPR013083">
    <property type="entry name" value="Znf_RING/FYVE/PHD"/>
</dbReference>
<evidence type="ECO:0000313" key="14">
    <source>
        <dbReference type="Proteomes" id="UP000242525"/>
    </source>
</evidence>
<dbReference type="PROSITE" id="PS50800">
    <property type="entry name" value="SAP"/>
    <property type="match status" value="1"/>
</dbReference>
<dbReference type="Gene3D" id="3.30.40.10">
    <property type="entry name" value="Zinc/RING finger domain, C3HC4 (zinc finger)"/>
    <property type="match status" value="1"/>
</dbReference>
<dbReference type="OrthoDB" id="28127at2759"/>
<protein>
    <submittedName>
        <fullName evidence="13">Similar to Saccharomyces cerevisiae YOR156C NFI1 SUMO E3 ligase</fullName>
    </submittedName>
</protein>
<accession>A0A0J9YH85</accession>
<keyword evidence="7" id="KW-0862">Zinc</keyword>
<organism evidence="13 14">
    <name type="scientific">Geotrichum candidum</name>
    <name type="common">Oospora lactis</name>
    <name type="synonym">Dipodascus geotrichum</name>
    <dbReference type="NCBI Taxonomy" id="1173061"/>
    <lineage>
        <taxon>Eukaryota</taxon>
        <taxon>Fungi</taxon>
        <taxon>Dikarya</taxon>
        <taxon>Ascomycota</taxon>
        <taxon>Saccharomycotina</taxon>
        <taxon>Dipodascomycetes</taxon>
        <taxon>Dipodascales</taxon>
        <taxon>Dipodascaceae</taxon>
        <taxon>Geotrichum</taxon>
    </lineage>
</organism>
<evidence type="ECO:0000256" key="7">
    <source>
        <dbReference type="ARBA" id="ARBA00022833"/>
    </source>
</evidence>
<feature type="compositionally biased region" description="Basic and acidic residues" evidence="9">
    <location>
        <begin position="395"/>
        <end position="405"/>
    </location>
</feature>
<evidence type="ECO:0000256" key="1">
    <source>
        <dbReference type="ARBA" id="ARBA00004718"/>
    </source>
</evidence>
<keyword evidence="6" id="KW-0833">Ubl conjugation pathway</keyword>
<evidence type="ECO:0000256" key="3">
    <source>
        <dbReference type="ARBA" id="ARBA00022679"/>
    </source>
</evidence>
<feature type="compositionally biased region" description="Low complexity" evidence="9">
    <location>
        <begin position="543"/>
        <end position="554"/>
    </location>
</feature>
<proteinExistence type="inferred from homology"/>
<keyword evidence="3" id="KW-0808">Transferase</keyword>
<dbReference type="Gene3D" id="2.60.120.780">
    <property type="entry name" value="PINIT domain"/>
    <property type="match status" value="1"/>
</dbReference>
<feature type="domain" description="SP-RING-type" evidence="11">
    <location>
        <begin position="279"/>
        <end position="360"/>
    </location>
</feature>
<dbReference type="PROSITE" id="PS51044">
    <property type="entry name" value="ZF_SP_RING"/>
    <property type="match status" value="1"/>
</dbReference>
<sequence>MADAGNTYYDTVKLIQEKLLVHGLKNILKQLRISTNGRKAHLQSRLIDYLSAGLRRDGDSRIAHVYNMVLEELNIPGHSAITKHPAPLSNASTTPSAAPNPQQELHSQLARVEFNPSPFYTLERLLGNPLLLPITLREMPTKLSMAFEVNFDQLPPDASYDVLLLSTMYPFVSQNKSIMQFPLQFEVRVNQQQLQLNGYRGVKGKPGTAKAQVLTGLVSSYHRNLIEVTVNDVPQYYGMFVYLVKNVPLDTLLERIDSHQHISKESTVQQIVNENNQDSDDDIQTLSTILSLKCPLSYCRIDTPVRSIHCKHIECFDAKSFLQLQQQATTWTCPICNKVIDFDSLAVDDYLYEILQLLKDADIDEIEINQNGGWKIKQEEAEDSYGHNNNTTTQVKREESGELAGRDSENVEIISLSDTDEEEDNDYGDLQLPGIAGEQSRVLPPLPVVDRAAPIPDPDLFSSLPDWENSMFNRRNADANGAARNGNTPNSSNNISNYHPPRNGTSAAYYNTNDNNGYAPATNGAAANGNRSWLPPLSTLVSQQQQQQNQQQTQSPGPRIDLDNVIDLTLSDDDD</sequence>
<feature type="compositionally biased region" description="Polar residues" evidence="9">
    <location>
        <begin position="488"/>
        <end position="514"/>
    </location>
</feature>
<reference evidence="13" key="1">
    <citation type="submission" date="2014-03" db="EMBL/GenBank/DDBJ databases">
        <authorList>
            <person name="Casaregola S."/>
        </authorList>
    </citation>
    <scope>NUCLEOTIDE SEQUENCE [LARGE SCALE GENOMIC DNA]</scope>
    <source>
        <strain evidence="13">CLIB 918</strain>
    </source>
</reference>
<feature type="region of interest" description="Disordered" evidence="9">
    <location>
        <begin position="81"/>
        <end position="101"/>
    </location>
</feature>
<keyword evidence="5 8" id="KW-0863">Zinc-finger</keyword>
<gene>
    <name evidence="13" type="ORF">BN980_GECA01s00741g</name>
</gene>
<dbReference type="InterPro" id="IPR023321">
    <property type="entry name" value="PINIT"/>
</dbReference>
<dbReference type="AlphaFoldDB" id="A0A0J9YH85"/>
<comment type="similarity">
    <text evidence="2">Belongs to the PIAS family.</text>
</comment>
<evidence type="ECO:0000256" key="5">
    <source>
        <dbReference type="ARBA" id="ARBA00022771"/>
    </source>
</evidence>
<dbReference type="SMART" id="SM00513">
    <property type="entry name" value="SAP"/>
    <property type="match status" value="1"/>
</dbReference>
<evidence type="ECO:0000256" key="6">
    <source>
        <dbReference type="ARBA" id="ARBA00022786"/>
    </source>
</evidence>
<feature type="compositionally biased region" description="Low complexity" evidence="9">
    <location>
        <begin position="478"/>
        <end position="487"/>
    </location>
</feature>
<dbReference type="PANTHER" id="PTHR10782">
    <property type="entry name" value="ZINC FINGER MIZ DOMAIN-CONTAINING PROTEIN"/>
    <property type="match status" value="1"/>
</dbReference>
<evidence type="ECO:0000256" key="2">
    <source>
        <dbReference type="ARBA" id="ARBA00005383"/>
    </source>
</evidence>
<dbReference type="Proteomes" id="UP000242525">
    <property type="component" value="Unassembled WGS sequence"/>
</dbReference>
<evidence type="ECO:0000256" key="9">
    <source>
        <dbReference type="SAM" id="MobiDB-lite"/>
    </source>
</evidence>
<dbReference type="GO" id="GO:0016925">
    <property type="term" value="P:protein sumoylation"/>
    <property type="evidence" value="ECO:0007669"/>
    <property type="project" value="UniProtKB-UniPathway"/>
</dbReference>
<dbReference type="UniPathway" id="UPA00886"/>
<evidence type="ECO:0000313" key="13">
    <source>
        <dbReference type="EMBL" id="CDO51093.1"/>
    </source>
</evidence>
<dbReference type="InterPro" id="IPR038654">
    <property type="entry name" value="PINIT_sf"/>
</dbReference>
<comment type="pathway">
    <text evidence="1">Protein modification; protein sumoylation.</text>
</comment>
<dbReference type="Pfam" id="PF14324">
    <property type="entry name" value="PINIT"/>
    <property type="match status" value="1"/>
</dbReference>
<dbReference type="InterPro" id="IPR003034">
    <property type="entry name" value="SAP_dom"/>
</dbReference>
<comment type="caution">
    <text evidence="13">The sequence shown here is derived from an EMBL/GenBank/DDBJ whole genome shotgun (WGS) entry which is preliminary data.</text>
</comment>
<feature type="region of interest" description="Disordered" evidence="9">
    <location>
        <begin position="477"/>
        <end position="575"/>
    </location>
</feature>
<dbReference type="CDD" id="cd16792">
    <property type="entry name" value="SP-RING_Siz-like"/>
    <property type="match status" value="1"/>
</dbReference>
<name>A0A0J9YH85_GEOCN</name>
<dbReference type="GO" id="GO:0008270">
    <property type="term" value="F:zinc ion binding"/>
    <property type="evidence" value="ECO:0007669"/>
    <property type="project" value="UniProtKB-KW"/>
</dbReference>
<feature type="region of interest" description="Disordered" evidence="9">
    <location>
        <begin position="384"/>
        <end position="405"/>
    </location>
</feature>
<feature type="compositionally biased region" description="Polar residues" evidence="9">
    <location>
        <begin position="89"/>
        <end position="101"/>
    </location>
</feature>
<dbReference type="SUPFAM" id="SSF57850">
    <property type="entry name" value="RING/U-box"/>
    <property type="match status" value="1"/>
</dbReference>
<dbReference type="GO" id="GO:0061665">
    <property type="term" value="F:SUMO ligase activity"/>
    <property type="evidence" value="ECO:0007669"/>
    <property type="project" value="TreeGrafter"/>
</dbReference>
<dbReference type="InterPro" id="IPR031141">
    <property type="entry name" value="SIZ1/2_SP-RING"/>
</dbReference>
<evidence type="ECO:0000256" key="4">
    <source>
        <dbReference type="ARBA" id="ARBA00022723"/>
    </source>
</evidence>
<evidence type="ECO:0000256" key="8">
    <source>
        <dbReference type="PROSITE-ProRule" id="PRU00452"/>
    </source>
</evidence>
<evidence type="ECO:0000259" key="11">
    <source>
        <dbReference type="PROSITE" id="PS51044"/>
    </source>
</evidence>
<dbReference type="Pfam" id="PF02891">
    <property type="entry name" value="zf-MIZ"/>
    <property type="match status" value="1"/>
</dbReference>
<dbReference type="GO" id="GO:0016874">
    <property type="term" value="F:ligase activity"/>
    <property type="evidence" value="ECO:0007669"/>
    <property type="project" value="UniProtKB-KW"/>
</dbReference>
<dbReference type="PROSITE" id="PS51466">
    <property type="entry name" value="PINIT"/>
    <property type="match status" value="1"/>
</dbReference>
<dbReference type="InterPro" id="IPR004181">
    <property type="entry name" value="Znf_MIZ"/>
</dbReference>
<evidence type="ECO:0000259" key="12">
    <source>
        <dbReference type="PROSITE" id="PS51466"/>
    </source>
</evidence>
<dbReference type="EMBL" id="CCBN010000001">
    <property type="protein sequence ID" value="CDO51093.1"/>
    <property type="molecule type" value="Genomic_DNA"/>
</dbReference>
<dbReference type="GO" id="GO:0000785">
    <property type="term" value="C:chromatin"/>
    <property type="evidence" value="ECO:0007669"/>
    <property type="project" value="TreeGrafter"/>
</dbReference>
<keyword evidence="4" id="KW-0479">Metal-binding</keyword>
<feature type="compositionally biased region" description="Low complexity" evidence="9">
    <location>
        <begin position="515"/>
        <end position="530"/>
    </location>
</feature>
<dbReference type="STRING" id="1173061.A0A0J9YH85"/>
<dbReference type="Pfam" id="PF02037">
    <property type="entry name" value="SAP"/>
    <property type="match status" value="1"/>
</dbReference>